<dbReference type="AlphaFoldDB" id="A0A8J5YDA5"/>
<accession>A0A8J5YDA5</accession>
<name>A0A8J5YDA5_9ROSI</name>
<keyword evidence="1" id="KW-0472">Membrane</keyword>
<protein>
    <submittedName>
        <fullName evidence="2">Uncharacterized protein</fullName>
    </submittedName>
</protein>
<dbReference type="InterPro" id="IPR011692">
    <property type="entry name" value="Stress_up-reg_Nod19"/>
</dbReference>
<keyword evidence="3" id="KW-1185">Reference proteome</keyword>
<dbReference type="PANTHER" id="PTHR33390:SF1">
    <property type="entry name" value="STRESS UP-REGULATED NOD 19 PROTEIN"/>
    <property type="match status" value="1"/>
</dbReference>
<keyword evidence="1" id="KW-1133">Transmembrane helix</keyword>
<evidence type="ECO:0000313" key="3">
    <source>
        <dbReference type="Proteomes" id="UP000701853"/>
    </source>
</evidence>
<gene>
    <name evidence="2" type="ORF">CXB51_032663</name>
</gene>
<reference evidence="2 3" key="1">
    <citation type="journal article" date="2021" name="bioRxiv">
        <title>The Gossypium anomalum genome as a resource for cotton improvement and evolutionary analysis of hybrid incompatibility.</title>
        <authorList>
            <person name="Grover C.E."/>
            <person name="Yuan D."/>
            <person name="Arick M.A."/>
            <person name="Miller E.R."/>
            <person name="Hu G."/>
            <person name="Peterson D.G."/>
            <person name="Wendel J.F."/>
            <person name="Udall J.A."/>
        </authorList>
    </citation>
    <scope>NUCLEOTIDE SEQUENCE [LARGE SCALE GENOMIC DNA]</scope>
    <source>
        <strain evidence="2">JFW-Udall</strain>
        <tissue evidence="2">Leaf</tissue>
    </source>
</reference>
<comment type="caution">
    <text evidence="2">The sequence shown here is derived from an EMBL/GenBank/DDBJ whole genome shotgun (WGS) entry which is preliminary data.</text>
</comment>
<keyword evidence="1" id="KW-0812">Transmembrane</keyword>
<sequence length="1019" mass="114536">MFAFFIFFISDGNSFPIPCDSVFICIVLIDPKHVAISYVFSVLVTNIDHVFPTPLYFYIGEQVRFMPNHEARVERFRRVARAIGVKGRQQIISEPLDGLVLTLPLIPTSMDNVSLFSSMKYTVSFEEIIWFDSSCRNDREMASYNQGCLILVEILVTLSLPYSHAFWGNENKIQTAVFLSPKFVLGPGSVENRFYYNVDFPKGHIAVKSFDAEVIDEAGNPIPLHETYLHHWVVVRYYVRKGVEISEFDDPRKFNESDYISGRNSGVCQNLGQFFGLGSETRKTSTHVPNPYGIEVGNPAEIPSGFEEQWMLNVHAIDTRGAEDKLGCTECRCDLYNITVDEYGRPLRPDYKGGLLCCYDHTQCKVKHGFEAVRRTLYLRYTVKWVDMDRSVLPVEYDIESCDATGMGDDGCIDTRRISLDMPFGGFLIYGVAHQHSGGTGSALYREDGQLMCSSLPTYGEGEEPGNEAGYIVGMTTCYPKPGTVEISKGETLILESNYSRIRHHTGVMGLFYILVADELPKPMHALHTVVQTQDSIMVVTILWAAVALIGVVAVIAVAVHYRLKREGEDGYEAIGILYGLTQVVEMTGKWQIIIRDVYHIHMPFWGNENKIHTAVFLSPKFVLGPGSVENRFYFNVDFPKGHIALKSFDAEVIDEAGNPVPLHETYLHHWLLDDLKKLNSSDYISGGNSGICQNGILGQFFGLGSETRKTSTHIPDPYGIEVGNPAEVPSGFEEQRMLNVHAVDTRGAEDKLGCTECRCDLYNVTVDEYETPLRPYYKGGLLCCYDRTQCNVKHGFEAVRRTLYLRTQCNVKHGFEAVRRTLYLRYTVKWIDMDRSVLPVKIYIFDITDSWKRTPSSTGINAEHKCKIEYDIESCDATGLGNDGCIDTKRISLDMSFDGWPPYGEGEEPGKEAGYIVGMTTCYPKPGTVEISKGETLILESNYSRIRHHTGIMGLFYILIADELPKPMHTFVQTQDSIMVVTILWAAAALMGVVAVIDVAVHYRLKCKGEDGYEAIGM</sequence>
<feature type="transmembrane region" description="Helical" evidence="1">
    <location>
        <begin position="537"/>
        <end position="560"/>
    </location>
</feature>
<dbReference type="Proteomes" id="UP000701853">
    <property type="component" value="Chromosome 12"/>
</dbReference>
<evidence type="ECO:0000313" key="2">
    <source>
        <dbReference type="EMBL" id="KAG8475920.1"/>
    </source>
</evidence>
<organism evidence="2 3">
    <name type="scientific">Gossypium anomalum</name>
    <dbReference type="NCBI Taxonomy" id="47600"/>
    <lineage>
        <taxon>Eukaryota</taxon>
        <taxon>Viridiplantae</taxon>
        <taxon>Streptophyta</taxon>
        <taxon>Embryophyta</taxon>
        <taxon>Tracheophyta</taxon>
        <taxon>Spermatophyta</taxon>
        <taxon>Magnoliopsida</taxon>
        <taxon>eudicotyledons</taxon>
        <taxon>Gunneridae</taxon>
        <taxon>Pentapetalae</taxon>
        <taxon>rosids</taxon>
        <taxon>malvids</taxon>
        <taxon>Malvales</taxon>
        <taxon>Malvaceae</taxon>
        <taxon>Malvoideae</taxon>
        <taxon>Gossypium</taxon>
    </lineage>
</organism>
<proteinExistence type="predicted"/>
<feature type="transmembrane region" description="Helical" evidence="1">
    <location>
        <begin position="979"/>
        <end position="1004"/>
    </location>
</feature>
<evidence type="ECO:0000256" key="1">
    <source>
        <dbReference type="SAM" id="Phobius"/>
    </source>
</evidence>
<dbReference type="Pfam" id="PF07712">
    <property type="entry name" value="SURNod19"/>
    <property type="match status" value="4"/>
</dbReference>
<dbReference type="PANTHER" id="PTHR33390">
    <property type="entry name" value="STRESS UP-REGULATED NOD 19 PROTEIN"/>
    <property type="match status" value="1"/>
</dbReference>
<dbReference type="OrthoDB" id="1923469at2759"/>
<dbReference type="EMBL" id="JAHUZN010000012">
    <property type="protein sequence ID" value="KAG8475920.1"/>
    <property type="molecule type" value="Genomic_DNA"/>
</dbReference>